<accession>A0A2H9N623</accession>
<dbReference type="AlphaFoldDB" id="A0A2H9N623"/>
<name>A0A2H9N623_9BACT</name>
<reference evidence="2" key="1">
    <citation type="submission" date="2017-09" db="EMBL/GenBank/DDBJ databases">
        <title>Depth-based differentiation of microbial function through sediment-hosted aquifers and enrichment of novel symbionts in the deep terrestrial subsurface.</title>
        <authorList>
            <person name="Probst A.J."/>
            <person name="Ladd B."/>
            <person name="Jarett J.K."/>
            <person name="Geller-Mcgrath D.E."/>
            <person name="Sieber C.M.K."/>
            <person name="Emerson J.B."/>
            <person name="Anantharaman K."/>
            <person name="Thomas B.C."/>
            <person name="Malmstrom R."/>
            <person name="Stieglmeier M."/>
            <person name="Klingl A."/>
            <person name="Woyke T."/>
            <person name="Ryan C.M."/>
            <person name="Banfield J.F."/>
        </authorList>
    </citation>
    <scope>NUCLEOTIDE SEQUENCE [LARGE SCALE GENOMIC DNA]</scope>
</reference>
<comment type="caution">
    <text evidence="1">The sequence shown here is derived from an EMBL/GenBank/DDBJ whole genome shotgun (WGS) entry which is preliminary data.</text>
</comment>
<protein>
    <submittedName>
        <fullName evidence="1">Uncharacterized protein</fullName>
    </submittedName>
</protein>
<sequence>MPVVIRKKFQNSAKSSVQSALVRGFAKQNMRETGWSLSAVGVGYLRGAAPSKKLLLPAAMRDDKERLTFQAGS</sequence>
<dbReference type="Proteomes" id="UP000236842">
    <property type="component" value="Unassembled WGS sequence"/>
</dbReference>
<evidence type="ECO:0000313" key="2">
    <source>
        <dbReference type="Proteomes" id="UP000236842"/>
    </source>
</evidence>
<dbReference type="EMBL" id="PFIJ01000004">
    <property type="protein sequence ID" value="PIX29366.1"/>
    <property type="molecule type" value="Genomic_DNA"/>
</dbReference>
<gene>
    <name evidence="1" type="ORF">COZ64_00230</name>
</gene>
<evidence type="ECO:0000313" key="1">
    <source>
        <dbReference type="EMBL" id="PIX29366.1"/>
    </source>
</evidence>
<organism evidence="1 2">
    <name type="scientific">Candidatus Brennerbacteria bacterium CG_4_8_14_3_um_filter_43_14</name>
    <dbReference type="NCBI Taxonomy" id="1974521"/>
    <lineage>
        <taxon>Bacteria</taxon>
        <taxon>Candidatus Brenneribacteriota</taxon>
    </lineage>
</organism>
<proteinExistence type="predicted"/>